<evidence type="ECO:0008006" key="3">
    <source>
        <dbReference type="Google" id="ProtNLM"/>
    </source>
</evidence>
<dbReference type="GeneID" id="25917087"/>
<proteinExistence type="predicted"/>
<dbReference type="Gene3D" id="1.20.900.10">
    <property type="entry name" value="Dbl homology (DH) domain"/>
    <property type="match status" value="1"/>
</dbReference>
<dbReference type="AlphaFoldDB" id="A0A0L0F2H2"/>
<dbReference type="InterPro" id="IPR035899">
    <property type="entry name" value="DBL_dom_sf"/>
</dbReference>
<reference evidence="1 2" key="1">
    <citation type="submission" date="2011-02" db="EMBL/GenBank/DDBJ databases">
        <title>The Genome Sequence of Sphaeroforma arctica JP610.</title>
        <authorList>
            <consortium name="The Broad Institute Genome Sequencing Platform"/>
            <person name="Russ C."/>
            <person name="Cuomo C."/>
            <person name="Young S.K."/>
            <person name="Zeng Q."/>
            <person name="Gargeya S."/>
            <person name="Alvarado L."/>
            <person name="Berlin A."/>
            <person name="Chapman S.B."/>
            <person name="Chen Z."/>
            <person name="Freedman E."/>
            <person name="Gellesch M."/>
            <person name="Goldberg J."/>
            <person name="Griggs A."/>
            <person name="Gujja S."/>
            <person name="Heilman E."/>
            <person name="Heiman D."/>
            <person name="Howarth C."/>
            <person name="Mehta T."/>
            <person name="Neiman D."/>
            <person name="Pearson M."/>
            <person name="Roberts A."/>
            <person name="Saif S."/>
            <person name="Shea T."/>
            <person name="Shenoy N."/>
            <person name="Sisk P."/>
            <person name="Stolte C."/>
            <person name="Sykes S."/>
            <person name="White J."/>
            <person name="Yandava C."/>
            <person name="Burger G."/>
            <person name="Gray M.W."/>
            <person name="Holland P.W.H."/>
            <person name="King N."/>
            <person name="Lang F.B.F."/>
            <person name="Roger A.J."/>
            <person name="Ruiz-Trillo I."/>
            <person name="Haas B."/>
            <person name="Nusbaum C."/>
            <person name="Birren B."/>
        </authorList>
    </citation>
    <scope>NUCLEOTIDE SEQUENCE [LARGE SCALE GENOMIC DNA]</scope>
    <source>
        <strain evidence="1 2">JP610</strain>
    </source>
</reference>
<protein>
    <recommendedName>
        <fullName evidence="3">DH domain-containing protein</fullName>
    </recommendedName>
</protein>
<organism evidence="1 2">
    <name type="scientific">Sphaeroforma arctica JP610</name>
    <dbReference type="NCBI Taxonomy" id="667725"/>
    <lineage>
        <taxon>Eukaryota</taxon>
        <taxon>Ichthyosporea</taxon>
        <taxon>Ichthyophonida</taxon>
        <taxon>Sphaeroforma</taxon>
    </lineage>
</organism>
<name>A0A0L0F2H2_9EUKA</name>
<dbReference type="Proteomes" id="UP000054560">
    <property type="component" value="Unassembled WGS sequence"/>
</dbReference>
<evidence type="ECO:0000313" key="1">
    <source>
        <dbReference type="EMBL" id="KNC70887.1"/>
    </source>
</evidence>
<accession>A0A0L0F2H2</accession>
<dbReference type="SUPFAM" id="SSF48065">
    <property type="entry name" value="DBL homology domain (DH-domain)"/>
    <property type="match status" value="1"/>
</dbReference>
<evidence type="ECO:0000313" key="2">
    <source>
        <dbReference type="Proteomes" id="UP000054560"/>
    </source>
</evidence>
<feature type="non-terminal residue" evidence="1">
    <location>
        <position position="68"/>
    </location>
</feature>
<keyword evidence="2" id="KW-1185">Reference proteome</keyword>
<gene>
    <name evidence="1" type="ORF">SARC_16583</name>
</gene>
<sequence length="68" mass="7816">MKRYPIVLRDLARTTGNDDPNKPLLLSTVEKYQEIADACQKVHKLKEQERQLFSLDIDGLSTEQIMGL</sequence>
<dbReference type="EMBL" id="KQ250028">
    <property type="protein sequence ID" value="KNC70887.1"/>
    <property type="molecule type" value="Genomic_DNA"/>
</dbReference>
<dbReference type="RefSeq" id="XP_014144789.1">
    <property type="nucleotide sequence ID" value="XM_014289314.1"/>
</dbReference>